<evidence type="ECO:0000313" key="3">
    <source>
        <dbReference type="Proteomes" id="UP000694941"/>
    </source>
</evidence>
<gene>
    <name evidence="4" type="primary">LOC106463867</name>
</gene>
<feature type="coiled-coil region" evidence="1">
    <location>
        <begin position="17"/>
        <end position="128"/>
    </location>
</feature>
<protein>
    <submittedName>
        <fullName evidence="4">Golgin subfamily B member 1-like</fullName>
    </submittedName>
</protein>
<sequence>MLESQLCQSLNEKTVVEKELREQLEMLAIEKEKTLELLRSTQYEQNKLLEDHTNLEQEKQKIEENAKKLRMENNNLTLNIQELEIEKCKIETDCQDKAEKMSCLWKELENLQALLSSAQKSENCLNSEYQEHLQECQKEKLIYCEKISTFESQVNNLTVEKYEIQKRFQKNIDELYQEVETKKQELKTMQVDFQVKVQQMQCVEAELNTRIDSLSQRNEESENVITEKHKEITQLKEEKEGYSQEKLKLEMQLQKGYEKLKSEEEKRMKLESEKNEFLNQLKQLDDKISKLESNADCLIKEKAELYQASERNLCIMNKLKNELRKAEERNFSLTECKASLERKHEAQLKINISEKEQFTKRVSQAENQCIALKEEIIGKEKVWKEEMENLQKHFVSQVNKLHSDIAEYTEFNQQLKNKLNDVRKENEEEKRNLLNKLTQSETKVESVKKEKEETVNALFNKTKSLENENQLLIEKINETERNFQNMQESKKTLESEYYMCVEQKEHDKELLSKNISELLEQKKKMEDQYQSQIIQSRKEIQVLVSEKEEEHSSFQLEKQILKNQIDEFLSINGTLEVKADQLEKELQQSHAQLKEIKQELEYTKVIHSEEVEKYDSAQKFFQGKIGVLENDLNQKNENIGKYVEEIKEKEAYICDIRRIIKDLQAVIKETKNIASSKKDKKNISFALMSVVEEITTNNAKQLQTDEEKKLNGSKIQIEETSEHIENHQLEMEKRATSVSERLNWSNSQVPELENHREKIQKEFIWQETNNSKEEAQIKEDRKLIASCDELIASEESFANVDKENEMLENLVILVKSVNQELEGKLISVELTKDTLSSKIDELEPQVKELLKCKNTFESLVETLDKEKSELENAYQQQKLFIEALEKEKKILETKVSEISNAYEQSTTSFEIIQAKKIELENIKERLEHDLLNLKQEKEEIQDNLNNLSEDNAVLNSKFTDVKHEKERIADNKLEFRNQQLVKDKEALETIAKQFENEKKELKTKTQNCESLVKNFEMENKSLSEKVILLEEQQAKLSCQLKNTQEEKEETEKKYKDLKIFIFIRYSEQIDVYKAYTSEKKNQVNELQKSLENQKQALLQEKRTVAAFQSDLKDAHEKISTLEENIEQHKAILNHEKEQNKLLEVQLQYASSEIRKLQKERNSSNESLSQMQNKVNLASSQSQPSVGNTVQHLASSAYSVTMMLPHEAMDNIFNVEEKRPLKSASTQTVSQVPSITISRFNPTVSYAEDNLSGCFNNLESVHCSFNMTSNSLNPLNSLSLLARTGNEFPCEDEEGQFMDNTNLIDLKAGRCKVDGGNWRRLTELQRRNTLCLPHLKTSYPVETQMHDIRNFPDDALKAGPVIEEPFILRERTNKLMSDRRMTLAISNLTADKVHTSPTGNKRKRTDSTESESSIGSFKGRGAPLQPTYSKPGPPTPGKTRLSKQQLASSISPAPFSNASKIFKTPSSIKKKLRERFSRTPKEGKSSKYNKRKLGKENEW</sequence>
<evidence type="ECO:0000313" key="4">
    <source>
        <dbReference type="RefSeq" id="XP_022247201.1"/>
    </source>
</evidence>
<keyword evidence="1" id="KW-0175">Coiled coil</keyword>
<feature type="coiled-coil region" evidence="1">
    <location>
        <begin position="405"/>
        <end position="645"/>
    </location>
</feature>
<reference evidence="4" key="1">
    <citation type="submission" date="2025-08" db="UniProtKB">
        <authorList>
            <consortium name="RefSeq"/>
        </authorList>
    </citation>
    <scope>IDENTIFICATION</scope>
    <source>
        <tissue evidence="4">Muscle</tissue>
    </source>
</reference>
<dbReference type="GeneID" id="106463867"/>
<name>A0ABM1SU95_LIMPO</name>
<feature type="compositionally biased region" description="Polar residues" evidence="2">
    <location>
        <begin position="1163"/>
        <end position="1187"/>
    </location>
</feature>
<keyword evidence="3" id="KW-1185">Reference proteome</keyword>
<feature type="compositionally biased region" description="Basic and acidic residues" evidence="2">
    <location>
        <begin position="1473"/>
        <end position="1484"/>
    </location>
</feature>
<dbReference type="RefSeq" id="XP_022247201.1">
    <property type="nucleotide sequence ID" value="XM_022391493.1"/>
</dbReference>
<dbReference type="Proteomes" id="UP000694941">
    <property type="component" value="Unplaced"/>
</dbReference>
<feature type="region of interest" description="Disordered" evidence="2">
    <location>
        <begin position="1387"/>
        <end position="1498"/>
    </location>
</feature>
<feature type="compositionally biased region" description="Polar residues" evidence="2">
    <location>
        <begin position="1441"/>
        <end position="1466"/>
    </location>
</feature>
<proteinExistence type="predicted"/>
<evidence type="ECO:0000256" key="2">
    <source>
        <dbReference type="SAM" id="MobiDB-lite"/>
    </source>
</evidence>
<feature type="region of interest" description="Disordered" evidence="2">
    <location>
        <begin position="1155"/>
        <end position="1187"/>
    </location>
</feature>
<organism evidence="3 4">
    <name type="scientific">Limulus polyphemus</name>
    <name type="common">Atlantic horseshoe crab</name>
    <dbReference type="NCBI Taxonomy" id="6850"/>
    <lineage>
        <taxon>Eukaryota</taxon>
        <taxon>Metazoa</taxon>
        <taxon>Ecdysozoa</taxon>
        <taxon>Arthropoda</taxon>
        <taxon>Chelicerata</taxon>
        <taxon>Merostomata</taxon>
        <taxon>Xiphosura</taxon>
        <taxon>Limulidae</taxon>
        <taxon>Limulus</taxon>
    </lineage>
</organism>
<evidence type="ECO:0000256" key="1">
    <source>
        <dbReference type="SAM" id="Coils"/>
    </source>
</evidence>
<feature type="coiled-coil region" evidence="1">
    <location>
        <begin position="165"/>
        <end position="375"/>
    </location>
</feature>
<accession>A0ABM1SU95</accession>
<feature type="compositionally biased region" description="Polar residues" evidence="2">
    <location>
        <begin position="1387"/>
        <end position="1398"/>
    </location>
</feature>